<reference evidence="3" key="1">
    <citation type="submission" date="2016-07" db="EMBL/GenBank/DDBJ databases">
        <authorList>
            <person name="Florea S."/>
            <person name="Webb J.S."/>
            <person name="Jaromczyk J."/>
            <person name="Schardl C.L."/>
        </authorList>
    </citation>
    <scope>NUCLEOTIDE SEQUENCE [LARGE SCALE GENOMIC DNA]</scope>
    <source>
        <strain evidence="3">CY1</strain>
    </source>
</reference>
<proteinExistence type="predicted"/>
<gene>
    <name evidence="2" type="ORF">BC351_00020</name>
</gene>
<dbReference type="RefSeq" id="WP_079408662.1">
    <property type="nucleotide sequence ID" value="NZ_MBTG01000001.1"/>
</dbReference>
<dbReference type="EMBL" id="MBTG01000001">
    <property type="protein sequence ID" value="OPH61666.1"/>
    <property type="molecule type" value="Genomic_DNA"/>
</dbReference>
<name>A0A1V4HS26_9BACL</name>
<protein>
    <recommendedName>
        <fullName evidence="4">Beta-lactamase-inhibitor-like PepSY-like domain-containing protein</fullName>
    </recommendedName>
</protein>
<feature type="chain" id="PRO_5039463675" description="Beta-lactamase-inhibitor-like PepSY-like domain-containing protein" evidence="1">
    <location>
        <begin position="20"/>
        <end position="165"/>
    </location>
</feature>
<comment type="caution">
    <text evidence="2">The sequence shown here is derived from an EMBL/GenBank/DDBJ whole genome shotgun (WGS) entry which is preliminary data.</text>
</comment>
<organism evidence="2 3">
    <name type="scientific">Paenibacillus ferrarius</name>
    <dbReference type="NCBI Taxonomy" id="1469647"/>
    <lineage>
        <taxon>Bacteria</taxon>
        <taxon>Bacillati</taxon>
        <taxon>Bacillota</taxon>
        <taxon>Bacilli</taxon>
        <taxon>Bacillales</taxon>
        <taxon>Paenibacillaceae</taxon>
        <taxon>Paenibacillus</taxon>
    </lineage>
</organism>
<keyword evidence="1" id="KW-0732">Signal</keyword>
<dbReference type="PROSITE" id="PS51257">
    <property type="entry name" value="PROKAR_LIPOPROTEIN"/>
    <property type="match status" value="1"/>
</dbReference>
<evidence type="ECO:0000313" key="3">
    <source>
        <dbReference type="Proteomes" id="UP000190626"/>
    </source>
</evidence>
<evidence type="ECO:0008006" key="4">
    <source>
        <dbReference type="Google" id="ProtNLM"/>
    </source>
</evidence>
<accession>A0A1V4HS26</accession>
<dbReference type="AlphaFoldDB" id="A0A1V4HS26"/>
<evidence type="ECO:0000256" key="1">
    <source>
        <dbReference type="SAM" id="SignalP"/>
    </source>
</evidence>
<keyword evidence="3" id="KW-1185">Reference proteome</keyword>
<sequence length="165" mass="19089">MKKVLIMMFSLCLLMTGCAQDSNSDQVGGISPNDTIFDVKKFSQISPDELVQIMGDPESKENWNFKGSKNQFPVLTYAYKGGEIEFQFVKNKLKRINYHLPEDASNIGKLVERFGLSENQLKKYKDTNTVVRYYTTIETIYEVYIMVEDKKTSLFRVDYDKGVFE</sequence>
<feature type="signal peptide" evidence="1">
    <location>
        <begin position="1"/>
        <end position="19"/>
    </location>
</feature>
<dbReference type="OrthoDB" id="2973843at2"/>
<dbReference type="Proteomes" id="UP000190626">
    <property type="component" value="Unassembled WGS sequence"/>
</dbReference>
<evidence type="ECO:0000313" key="2">
    <source>
        <dbReference type="EMBL" id="OPH61666.1"/>
    </source>
</evidence>